<keyword evidence="7 9" id="KW-0173">Coenzyme A biosynthesis</keyword>
<evidence type="ECO:0000256" key="8">
    <source>
        <dbReference type="ARBA" id="ARBA00029346"/>
    </source>
</evidence>
<dbReference type="InterPro" id="IPR014729">
    <property type="entry name" value="Rossmann-like_a/b/a_fold"/>
</dbReference>
<feature type="binding site" evidence="9">
    <location>
        <position position="17"/>
    </location>
    <ligand>
        <name>ATP</name>
        <dbReference type="ChEBI" id="CHEBI:30616"/>
    </ligand>
</feature>
<comment type="similarity">
    <text evidence="9">Belongs to the bacterial CoaD family.</text>
</comment>
<evidence type="ECO:0000256" key="2">
    <source>
        <dbReference type="ARBA" id="ARBA00022679"/>
    </source>
</evidence>
<comment type="caution">
    <text evidence="11">The sequence shown here is derived from an EMBL/GenBank/DDBJ whole genome shotgun (WGS) entry which is preliminary data.</text>
</comment>
<dbReference type="EC" id="2.7.7.3" evidence="9"/>
<proteinExistence type="inferred from homology"/>
<dbReference type="InterPro" id="IPR004821">
    <property type="entry name" value="Cyt_trans-like"/>
</dbReference>
<dbReference type="EMBL" id="DVHL01000044">
    <property type="protein sequence ID" value="HIR66333.1"/>
    <property type="molecule type" value="Genomic_DNA"/>
</dbReference>
<evidence type="ECO:0000256" key="9">
    <source>
        <dbReference type="HAMAP-Rule" id="MF_00151"/>
    </source>
</evidence>
<dbReference type="PANTHER" id="PTHR21342:SF1">
    <property type="entry name" value="PHOSPHOPANTETHEINE ADENYLYLTRANSFERASE"/>
    <property type="match status" value="1"/>
</dbReference>
<reference evidence="11" key="1">
    <citation type="submission" date="2020-10" db="EMBL/GenBank/DDBJ databases">
        <authorList>
            <person name="Gilroy R."/>
        </authorList>
    </citation>
    <scope>NUCLEOTIDE SEQUENCE</scope>
    <source>
        <strain evidence="11">CHK121-14286</strain>
    </source>
</reference>
<evidence type="ECO:0000259" key="10">
    <source>
        <dbReference type="Pfam" id="PF01467"/>
    </source>
</evidence>
<keyword evidence="5 9" id="KW-0067">ATP-binding</keyword>
<accession>A0A9D1E4Q7</accession>
<dbReference type="PANTHER" id="PTHR21342">
    <property type="entry name" value="PHOSPHOPANTETHEINE ADENYLYLTRANSFERASE"/>
    <property type="match status" value="1"/>
</dbReference>
<dbReference type="GO" id="GO:0004595">
    <property type="term" value="F:pantetheine-phosphate adenylyltransferase activity"/>
    <property type="evidence" value="ECO:0007669"/>
    <property type="project" value="UniProtKB-UniRule"/>
</dbReference>
<comment type="subcellular location">
    <subcellularLocation>
        <location evidence="9">Cytoplasm</location>
    </subcellularLocation>
</comment>
<evidence type="ECO:0000256" key="6">
    <source>
        <dbReference type="ARBA" id="ARBA00022842"/>
    </source>
</evidence>
<feature type="site" description="Transition state stabilizer" evidence="9">
    <location>
        <position position="17"/>
    </location>
</feature>
<keyword evidence="6 9" id="KW-0460">Magnesium</keyword>
<dbReference type="GO" id="GO:0005524">
    <property type="term" value="F:ATP binding"/>
    <property type="evidence" value="ECO:0007669"/>
    <property type="project" value="UniProtKB-KW"/>
</dbReference>
<feature type="domain" description="Cytidyltransferase-like" evidence="10">
    <location>
        <begin position="5"/>
        <end position="132"/>
    </location>
</feature>
<keyword evidence="2 9" id="KW-0808">Transferase</keyword>
<reference evidence="11" key="2">
    <citation type="journal article" date="2021" name="PeerJ">
        <title>Extensive microbial diversity within the chicken gut microbiome revealed by metagenomics and culture.</title>
        <authorList>
            <person name="Gilroy R."/>
            <person name="Ravi A."/>
            <person name="Getino M."/>
            <person name="Pursley I."/>
            <person name="Horton D.L."/>
            <person name="Alikhan N.F."/>
            <person name="Baker D."/>
            <person name="Gharbi K."/>
            <person name="Hall N."/>
            <person name="Watson M."/>
            <person name="Adriaenssens E.M."/>
            <person name="Foster-Nyarko E."/>
            <person name="Jarju S."/>
            <person name="Secka A."/>
            <person name="Antonio M."/>
            <person name="Oren A."/>
            <person name="Chaudhuri R.R."/>
            <person name="La Ragione R."/>
            <person name="Hildebrand F."/>
            <person name="Pallen M.J."/>
        </authorList>
    </citation>
    <scope>NUCLEOTIDE SEQUENCE</scope>
    <source>
        <strain evidence="11">CHK121-14286</strain>
    </source>
</reference>
<dbReference type="Gene3D" id="3.40.50.620">
    <property type="entry name" value="HUPs"/>
    <property type="match status" value="1"/>
</dbReference>
<evidence type="ECO:0000256" key="3">
    <source>
        <dbReference type="ARBA" id="ARBA00022695"/>
    </source>
</evidence>
<comment type="cofactor">
    <cofactor evidence="9">
        <name>Mg(2+)</name>
        <dbReference type="ChEBI" id="CHEBI:18420"/>
    </cofactor>
</comment>
<organism evidence="11 12">
    <name type="scientific">Candidatus Fimimonas gallinarum</name>
    <dbReference type="NCBI Taxonomy" id="2840821"/>
    <lineage>
        <taxon>Bacteria</taxon>
        <taxon>Pseudomonadati</taxon>
        <taxon>Myxococcota</taxon>
        <taxon>Myxococcia</taxon>
        <taxon>Myxococcales</taxon>
        <taxon>Cystobacterineae</taxon>
        <taxon>Myxococcaceae</taxon>
        <taxon>Myxococcaceae incertae sedis</taxon>
        <taxon>Candidatus Fimimonas</taxon>
    </lineage>
</organism>
<comment type="caution">
    <text evidence="9">Lacks conserved residue(s) required for the propagation of feature annotation.</text>
</comment>
<protein>
    <recommendedName>
        <fullName evidence="9">Phosphopantetheine adenylyltransferase</fullName>
        <ecNumber evidence="9">2.7.7.3</ecNumber>
    </recommendedName>
    <alternativeName>
        <fullName evidence="9">Dephospho-CoA pyrophosphorylase</fullName>
    </alternativeName>
    <alternativeName>
        <fullName evidence="9">Pantetheine-phosphate adenylyltransferase</fullName>
        <shortName evidence="9">PPAT</shortName>
    </alternativeName>
</protein>
<keyword evidence="1 9" id="KW-0963">Cytoplasm</keyword>
<keyword evidence="3 9" id="KW-0548">Nucleotidyltransferase</keyword>
<dbReference type="Proteomes" id="UP000824200">
    <property type="component" value="Unassembled WGS sequence"/>
</dbReference>
<dbReference type="InterPro" id="IPR001980">
    <property type="entry name" value="PPAT"/>
</dbReference>
<evidence type="ECO:0000256" key="1">
    <source>
        <dbReference type="ARBA" id="ARBA00022490"/>
    </source>
</evidence>
<keyword evidence="4 9" id="KW-0547">Nucleotide-binding</keyword>
<comment type="subunit">
    <text evidence="9">Homohexamer.</text>
</comment>
<feature type="binding site" evidence="9">
    <location>
        <position position="73"/>
    </location>
    <ligand>
        <name>substrate</name>
    </ligand>
</feature>
<dbReference type="AlphaFoldDB" id="A0A9D1E4Q7"/>
<feature type="binding site" evidence="9">
    <location>
        <position position="9"/>
    </location>
    <ligand>
        <name>substrate</name>
    </ligand>
</feature>
<dbReference type="NCBIfam" id="TIGR00125">
    <property type="entry name" value="cyt_tran_rel"/>
    <property type="match status" value="1"/>
</dbReference>
<feature type="binding site" evidence="9">
    <location>
        <position position="41"/>
    </location>
    <ligand>
        <name>substrate</name>
    </ligand>
</feature>
<dbReference type="HAMAP" id="MF_00151">
    <property type="entry name" value="PPAT_bact"/>
    <property type="match status" value="1"/>
</dbReference>
<dbReference type="PRINTS" id="PR01020">
    <property type="entry name" value="LPSBIOSNTHSS"/>
</dbReference>
<comment type="catalytic activity">
    <reaction evidence="8 9">
        <text>(R)-4'-phosphopantetheine + ATP + H(+) = 3'-dephospho-CoA + diphosphate</text>
        <dbReference type="Rhea" id="RHEA:19801"/>
        <dbReference type="ChEBI" id="CHEBI:15378"/>
        <dbReference type="ChEBI" id="CHEBI:30616"/>
        <dbReference type="ChEBI" id="CHEBI:33019"/>
        <dbReference type="ChEBI" id="CHEBI:57328"/>
        <dbReference type="ChEBI" id="CHEBI:61723"/>
        <dbReference type="EC" id="2.7.7.3"/>
    </reaction>
</comment>
<evidence type="ECO:0000313" key="12">
    <source>
        <dbReference type="Proteomes" id="UP000824200"/>
    </source>
</evidence>
<evidence type="ECO:0000256" key="7">
    <source>
        <dbReference type="ARBA" id="ARBA00022993"/>
    </source>
</evidence>
<name>A0A9D1E4Q7_9BACT</name>
<dbReference type="GO" id="GO:0015937">
    <property type="term" value="P:coenzyme A biosynthetic process"/>
    <property type="evidence" value="ECO:0007669"/>
    <property type="project" value="UniProtKB-UniRule"/>
</dbReference>
<evidence type="ECO:0000256" key="5">
    <source>
        <dbReference type="ARBA" id="ARBA00022840"/>
    </source>
</evidence>
<feature type="binding site" evidence="9">
    <location>
        <begin position="9"/>
        <end position="10"/>
    </location>
    <ligand>
        <name>ATP</name>
        <dbReference type="ChEBI" id="CHEBI:30616"/>
    </ligand>
</feature>
<dbReference type="Pfam" id="PF01467">
    <property type="entry name" value="CTP_transf_like"/>
    <property type="match status" value="1"/>
</dbReference>
<gene>
    <name evidence="9 11" type="primary">coaD</name>
    <name evidence="11" type="ORF">IAC95_05590</name>
</gene>
<feature type="binding site" evidence="9">
    <location>
        <position position="87"/>
    </location>
    <ligand>
        <name>substrate</name>
    </ligand>
</feature>
<feature type="binding site" evidence="9">
    <location>
        <begin position="122"/>
        <end position="128"/>
    </location>
    <ligand>
        <name>ATP</name>
        <dbReference type="ChEBI" id="CHEBI:30616"/>
    </ligand>
</feature>
<comment type="function">
    <text evidence="9">Reversibly transfers an adenylyl group from ATP to 4'-phosphopantetheine, yielding dephospho-CoA (dPCoA) and pyrophosphate.</text>
</comment>
<evidence type="ECO:0000256" key="4">
    <source>
        <dbReference type="ARBA" id="ARBA00022741"/>
    </source>
</evidence>
<evidence type="ECO:0000313" key="11">
    <source>
        <dbReference type="EMBL" id="HIR66333.1"/>
    </source>
</evidence>
<dbReference type="GO" id="GO:0005737">
    <property type="term" value="C:cytoplasm"/>
    <property type="evidence" value="ECO:0007669"/>
    <property type="project" value="UniProtKB-SubCell"/>
</dbReference>
<sequence>MRVGVYAGSFCPVTKGHVDAVEKAARLVDKLFVVVGVNINKKYVIPDEVRLQLAKRALQHVKNAEVVAFDGMMTDFCKSVGATVMIKSIRNAMDLQSVIDLADTNADYWTGDTVFVVGARQYRNISSSLVRELASLHQDFSAYVPENCLEDIKKYL</sequence>
<dbReference type="SUPFAM" id="SSF52374">
    <property type="entry name" value="Nucleotidylyl transferase"/>
    <property type="match status" value="1"/>
</dbReference>
<dbReference type="NCBIfam" id="TIGR01510">
    <property type="entry name" value="coaD_prev_kdtB"/>
    <property type="match status" value="1"/>
</dbReference>
<comment type="pathway">
    <text evidence="9">Cofactor biosynthesis; coenzyme A biosynthesis; CoA from (R)-pantothenate: step 4/5.</text>
</comment>